<proteinExistence type="predicted"/>
<accession>A0A409WQ67</accession>
<evidence type="ECO:0000313" key="2">
    <source>
        <dbReference type="EMBL" id="PPQ80658.1"/>
    </source>
</evidence>
<dbReference type="Proteomes" id="UP000284842">
    <property type="component" value="Unassembled WGS sequence"/>
</dbReference>
<feature type="region of interest" description="Disordered" evidence="1">
    <location>
        <begin position="1"/>
        <end position="54"/>
    </location>
</feature>
<protein>
    <submittedName>
        <fullName evidence="2">Uncharacterized protein</fullName>
    </submittedName>
</protein>
<gene>
    <name evidence="2" type="ORF">CVT24_011677</name>
</gene>
<feature type="compositionally biased region" description="Acidic residues" evidence="1">
    <location>
        <begin position="23"/>
        <end position="33"/>
    </location>
</feature>
<name>A0A409WQ67_9AGAR</name>
<comment type="caution">
    <text evidence="2">The sequence shown here is derived from an EMBL/GenBank/DDBJ whole genome shotgun (WGS) entry which is preliminary data.</text>
</comment>
<organism evidence="2 3">
    <name type="scientific">Panaeolus cyanescens</name>
    <dbReference type="NCBI Taxonomy" id="181874"/>
    <lineage>
        <taxon>Eukaryota</taxon>
        <taxon>Fungi</taxon>
        <taxon>Dikarya</taxon>
        <taxon>Basidiomycota</taxon>
        <taxon>Agaricomycotina</taxon>
        <taxon>Agaricomycetes</taxon>
        <taxon>Agaricomycetidae</taxon>
        <taxon>Agaricales</taxon>
        <taxon>Agaricineae</taxon>
        <taxon>Galeropsidaceae</taxon>
        <taxon>Panaeolus</taxon>
    </lineage>
</organism>
<dbReference type="AlphaFoldDB" id="A0A409WQ67"/>
<evidence type="ECO:0000256" key="1">
    <source>
        <dbReference type="SAM" id="MobiDB-lite"/>
    </source>
</evidence>
<evidence type="ECO:0000313" key="3">
    <source>
        <dbReference type="Proteomes" id="UP000284842"/>
    </source>
</evidence>
<keyword evidence="3" id="KW-1185">Reference proteome</keyword>
<dbReference type="EMBL" id="NHTK01005345">
    <property type="protein sequence ID" value="PPQ80658.1"/>
    <property type="molecule type" value="Genomic_DNA"/>
</dbReference>
<sequence length="148" mass="17210">MAFRSSRNPFLDLEADVEHNEDHSDDEDDEDEMRDFLNDLDREDEGEGAERTTESYQAWDQLFLADDEDQEIESFLAHVRERSSNPPPFIIMSSNQNPETETKSAPYPLYRVRCERGMEENALSFLLQKTTTERIASAFIRTFCCALD</sequence>
<reference evidence="2 3" key="1">
    <citation type="journal article" date="2018" name="Evol. Lett.">
        <title>Horizontal gene cluster transfer increased hallucinogenic mushroom diversity.</title>
        <authorList>
            <person name="Reynolds H.T."/>
            <person name="Vijayakumar V."/>
            <person name="Gluck-Thaler E."/>
            <person name="Korotkin H.B."/>
            <person name="Matheny P.B."/>
            <person name="Slot J.C."/>
        </authorList>
    </citation>
    <scope>NUCLEOTIDE SEQUENCE [LARGE SCALE GENOMIC DNA]</scope>
    <source>
        <strain evidence="2 3">2629</strain>
    </source>
</reference>
<dbReference type="InParanoid" id="A0A409WQ67"/>